<dbReference type="InterPro" id="IPR012337">
    <property type="entry name" value="RNaseH-like_sf"/>
</dbReference>
<dbReference type="EMBL" id="BNJJ01000037">
    <property type="protein sequence ID" value="GHO89466.1"/>
    <property type="molecule type" value="Genomic_DNA"/>
</dbReference>
<dbReference type="PANTHER" id="PTHR46889:SF4">
    <property type="entry name" value="TRANSPOSASE INSO FOR INSERTION SEQUENCE ELEMENT IS911B-RELATED"/>
    <property type="match status" value="1"/>
</dbReference>
<dbReference type="InterPro" id="IPR001584">
    <property type="entry name" value="Integrase_cat-core"/>
</dbReference>
<dbReference type="InterPro" id="IPR036397">
    <property type="entry name" value="RNaseH_sf"/>
</dbReference>
<dbReference type="NCBIfam" id="NF033516">
    <property type="entry name" value="transpos_IS3"/>
    <property type="match status" value="1"/>
</dbReference>
<dbReference type="PANTHER" id="PTHR46889">
    <property type="entry name" value="TRANSPOSASE INSF FOR INSERTION SEQUENCE IS3B-RELATED"/>
    <property type="match status" value="1"/>
</dbReference>
<comment type="function">
    <text evidence="1">Involved in the transposition of the insertion sequence.</text>
</comment>
<evidence type="ECO:0000313" key="3">
    <source>
        <dbReference type="EMBL" id="GHO89466.1"/>
    </source>
</evidence>
<keyword evidence="4" id="KW-1185">Reference proteome</keyword>
<evidence type="ECO:0000313" key="4">
    <source>
        <dbReference type="Proteomes" id="UP000635565"/>
    </source>
</evidence>
<dbReference type="Pfam" id="PF00665">
    <property type="entry name" value="rve"/>
    <property type="match status" value="1"/>
</dbReference>
<evidence type="ECO:0000256" key="1">
    <source>
        <dbReference type="ARBA" id="ARBA00002286"/>
    </source>
</evidence>
<dbReference type="PROSITE" id="PS50994">
    <property type="entry name" value="INTEGRASE"/>
    <property type="match status" value="1"/>
</dbReference>
<gene>
    <name evidence="3" type="primary">tnp_2</name>
    <name evidence="3" type="ORF">KSZ_74720</name>
</gene>
<accession>A0ABQ3VUP0</accession>
<proteinExistence type="predicted"/>
<evidence type="ECO:0000259" key="2">
    <source>
        <dbReference type="PROSITE" id="PS50994"/>
    </source>
</evidence>
<dbReference type="InterPro" id="IPR048020">
    <property type="entry name" value="Transpos_IS3"/>
</dbReference>
<name>A0ABQ3VUP0_9CHLR</name>
<dbReference type="SUPFAM" id="SSF53098">
    <property type="entry name" value="Ribonuclease H-like"/>
    <property type="match status" value="1"/>
</dbReference>
<feature type="domain" description="Integrase catalytic" evidence="2">
    <location>
        <begin position="145"/>
        <end position="307"/>
    </location>
</feature>
<comment type="caution">
    <text evidence="3">The sequence shown here is derived from an EMBL/GenBank/DDBJ whole genome shotgun (WGS) entry which is preliminary data.</text>
</comment>
<dbReference type="Gene3D" id="3.30.420.10">
    <property type="entry name" value="Ribonuclease H-like superfamily/Ribonuclease H"/>
    <property type="match status" value="1"/>
</dbReference>
<protein>
    <submittedName>
        <fullName evidence="3">Transposase</fullName>
    </submittedName>
</protein>
<dbReference type="Pfam" id="PF13276">
    <property type="entry name" value="HTH_21"/>
    <property type="match status" value="1"/>
</dbReference>
<dbReference type="Pfam" id="PF13333">
    <property type="entry name" value="rve_2"/>
    <property type="match status" value="1"/>
</dbReference>
<organism evidence="3 4">
    <name type="scientific">Dictyobacter formicarum</name>
    <dbReference type="NCBI Taxonomy" id="2778368"/>
    <lineage>
        <taxon>Bacteria</taxon>
        <taxon>Bacillati</taxon>
        <taxon>Chloroflexota</taxon>
        <taxon>Ktedonobacteria</taxon>
        <taxon>Ktedonobacterales</taxon>
        <taxon>Dictyobacteraceae</taxon>
        <taxon>Dictyobacter</taxon>
    </lineage>
</organism>
<dbReference type="InterPro" id="IPR025948">
    <property type="entry name" value="HTH-like_dom"/>
</dbReference>
<reference evidence="3 4" key="1">
    <citation type="journal article" date="2021" name="Int. J. Syst. Evol. Microbiol.">
        <title>Reticulibacter mediterranei gen. nov., sp. nov., within the new family Reticulibacteraceae fam. nov., and Ktedonospora formicarum gen. nov., sp. nov., Ktedonobacter robiniae sp. nov., Dictyobacter formicarum sp. nov. and Dictyobacter arantiisoli sp. nov., belonging to the class Ktedonobacteria.</title>
        <authorList>
            <person name="Yabe S."/>
            <person name="Zheng Y."/>
            <person name="Wang C.M."/>
            <person name="Sakai Y."/>
            <person name="Abe K."/>
            <person name="Yokota A."/>
            <person name="Donadio S."/>
            <person name="Cavaletti L."/>
            <person name="Monciardini P."/>
        </authorList>
    </citation>
    <scope>NUCLEOTIDE SEQUENCE [LARGE SCALE GENOMIC DNA]</scope>
    <source>
        <strain evidence="3 4">SOSP1-9</strain>
    </source>
</reference>
<sequence>MNKGILETLVQRKSYRHLFARPAVKFQFIAEHSHEYSVALLCQALDVSASGYYAWKSRPMSQHCREDATLAAEIQHIFLDHRQVYGSPRIHAILRARGMACSRKRVFRLMQQLGLSAQVKRSRKPTTMSDPQTHGAPNRLRRDFTAEQPNTKWVTDTKAVVTAEGWLFLAVILDLFSRMVVGWAMGTTEDAALVELALRMAVARRHPAVGLLHHSDRGSEFTSHRYQHALSECGIEVSMSRTGNCWDNAVMEAFFATRAKECTGRTRFHSRQQARSAIFEYLECFYNPVRLHSTLQYVSPCTFEQVTLSVMT</sequence>
<dbReference type="InterPro" id="IPR050900">
    <property type="entry name" value="Transposase_IS3/IS150/IS904"/>
</dbReference>
<dbReference type="Proteomes" id="UP000635565">
    <property type="component" value="Unassembled WGS sequence"/>
</dbReference>